<dbReference type="InterPro" id="IPR005580">
    <property type="entry name" value="DbpA/CsdA_RNA-bd_dom"/>
</dbReference>
<feature type="domain" description="DEAD box helicase DbpA/CsdA RNA-binding" evidence="2">
    <location>
        <begin position="129"/>
        <end position="197"/>
    </location>
</feature>
<dbReference type="InterPro" id="IPR012677">
    <property type="entry name" value="Nucleotide-bd_a/b_plait_sf"/>
</dbReference>
<dbReference type="AlphaFoldDB" id="A0A7W8LKW0"/>
<gene>
    <name evidence="3" type="ORF">HNP76_000133</name>
</gene>
<evidence type="ECO:0000256" key="1">
    <source>
        <dbReference type="SAM" id="MobiDB-lite"/>
    </source>
</evidence>
<sequence length="276" mass="31381">MAFRRNFRRNFRQNREIDLDQAANYLKDVVSKVKANPDELEALKKVFKKNVPLTMRSYVAAYLLRNAGGAIFRFNKFNEREDFHANREERFNRFERTEAQTEEAGETEAAPRERFTRVQIPAENSEVVFVSIGRNRRVYPRDLVGLFISVAGVEKERIGDIRVLANYSFVQLFKEDAEKAIAALNGHVYRGRPLSVSYSKQRPEGEEAEEETAENYENNEPVPNVSNESAPIVDSFTSSNNDTVAQQAAFAAAQAQMTDEEILAARAPRSSSSEDL</sequence>
<reference evidence="3 4" key="1">
    <citation type="submission" date="2020-08" db="EMBL/GenBank/DDBJ databases">
        <title>Genomic Encyclopedia of Type Strains, Phase IV (KMG-IV): sequencing the most valuable type-strain genomes for metagenomic binning, comparative biology and taxonomic classification.</title>
        <authorList>
            <person name="Goeker M."/>
        </authorList>
    </citation>
    <scope>NUCLEOTIDE SEQUENCE [LARGE SCALE GENOMIC DNA]</scope>
    <source>
        <strain evidence="3 4">DSM 103462</strain>
    </source>
</reference>
<dbReference type="Pfam" id="PF03880">
    <property type="entry name" value="DbpA"/>
    <property type="match status" value="1"/>
</dbReference>
<evidence type="ECO:0000259" key="2">
    <source>
        <dbReference type="Pfam" id="PF03880"/>
    </source>
</evidence>
<name>A0A7W8LKW0_9SPIR</name>
<accession>A0A7W8LKW0</accession>
<dbReference type="GO" id="GO:0003676">
    <property type="term" value="F:nucleic acid binding"/>
    <property type="evidence" value="ECO:0007669"/>
    <property type="project" value="InterPro"/>
</dbReference>
<dbReference type="RefSeq" id="WP_184656433.1">
    <property type="nucleotide sequence ID" value="NZ_JACHFQ010000001.1"/>
</dbReference>
<dbReference type="SUPFAM" id="SSF54928">
    <property type="entry name" value="RNA-binding domain, RBD"/>
    <property type="match status" value="1"/>
</dbReference>
<protein>
    <recommendedName>
        <fullName evidence="2">DEAD box helicase DbpA/CsdA RNA-binding domain-containing protein</fullName>
    </recommendedName>
</protein>
<feature type="region of interest" description="Disordered" evidence="1">
    <location>
        <begin position="197"/>
        <end position="238"/>
    </location>
</feature>
<feature type="compositionally biased region" description="Low complexity" evidence="1">
    <location>
        <begin position="215"/>
        <end position="229"/>
    </location>
</feature>
<evidence type="ECO:0000313" key="3">
    <source>
        <dbReference type="EMBL" id="MBB5224793.1"/>
    </source>
</evidence>
<dbReference type="EMBL" id="JACHFQ010000001">
    <property type="protein sequence ID" value="MBB5224793.1"/>
    <property type="molecule type" value="Genomic_DNA"/>
</dbReference>
<keyword evidence="4" id="KW-1185">Reference proteome</keyword>
<dbReference type="InterPro" id="IPR035979">
    <property type="entry name" value="RBD_domain_sf"/>
</dbReference>
<proteinExistence type="predicted"/>
<comment type="caution">
    <text evidence="3">The sequence shown here is derived from an EMBL/GenBank/DDBJ whole genome shotgun (WGS) entry which is preliminary data.</text>
</comment>
<dbReference type="Proteomes" id="UP000518887">
    <property type="component" value="Unassembled WGS sequence"/>
</dbReference>
<organism evidence="3 4">
    <name type="scientific">Treponema ruminis</name>
    <dbReference type="NCBI Taxonomy" id="744515"/>
    <lineage>
        <taxon>Bacteria</taxon>
        <taxon>Pseudomonadati</taxon>
        <taxon>Spirochaetota</taxon>
        <taxon>Spirochaetia</taxon>
        <taxon>Spirochaetales</taxon>
        <taxon>Treponemataceae</taxon>
        <taxon>Treponema</taxon>
    </lineage>
</organism>
<dbReference type="CDD" id="cd12252">
    <property type="entry name" value="RRM_DbpA"/>
    <property type="match status" value="1"/>
</dbReference>
<dbReference type="Gene3D" id="3.30.70.330">
    <property type="match status" value="1"/>
</dbReference>
<evidence type="ECO:0000313" key="4">
    <source>
        <dbReference type="Proteomes" id="UP000518887"/>
    </source>
</evidence>